<comment type="similarity">
    <text evidence="4">Belongs to the cytochrome P450 family.</text>
</comment>
<evidence type="ECO:0000256" key="17">
    <source>
        <dbReference type="SAM" id="Phobius"/>
    </source>
</evidence>
<dbReference type="GeneID" id="87818558"/>
<evidence type="ECO:0000256" key="15">
    <source>
        <dbReference type="ARBA" id="ARBA00079990"/>
    </source>
</evidence>
<keyword evidence="7 16" id="KW-0479">Metal-binding</keyword>
<evidence type="ECO:0000256" key="1">
    <source>
        <dbReference type="ARBA" id="ARBA00001971"/>
    </source>
</evidence>
<evidence type="ECO:0000256" key="13">
    <source>
        <dbReference type="ARBA" id="ARBA00067672"/>
    </source>
</evidence>
<evidence type="ECO:0000256" key="9">
    <source>
        <dbReference type="ARBA" id="ARBA00023002"/>
    </source>
</evidence>
<reference evidence="18" key="1">
    <citation type="journal article" date="2023" name="Mol. Phylogenet. Evol.">
        <title>Genome-scale phylogeny and comparative genomics of the fungal order Sordariales.</title>
        <authorList>
            <person name="Hensen N."/>
            <person name="Bonometti L."/>
            <person name="Westerberg I."/>
            <person name="Brannstrom I.O."/>
            <person name="Guillou S."/>
            <person name="Cros-Aarteil S."/>
            <person name="Calhoun S."/>
            <person name="Haridas S."/>
            <person name="Kuo A."/>
            <person name="Mondo S."/>
            <person name="Pangilinan J."/>
            <person name="Riley R."/>
            <person name="LaButti K."/>
            <person name="Andreopoulos B."/>
            <person name="Lipzen A."/>
            <person name="Chen C."/>
            <person name="Yan M."/>
            <person name="Daum C."/>
            <person name="Ng V."/>
            <person name="Clum A."/>
            <person name="Steindorff A."/>
            <person name="Ohm R.A."/>
            <person name="Martin F."/>
            <person name="Silar P."/>
            <person name="Natvig D.O."/>
            <person name="Lalanne C."/>
            <person name="Gautier V."/>
            <person name="Ament-Velasquez S.L."/>
            <person name="Kruys A."/>
            <person name="Hutchinson M.I."/>
            <person name="Powell A.J."/>
            <person name="Barry K."/>
            <person name="Miller A.N."/>
            <person name="Grigoriev I.V."/>
            <person name="Debuchy R."/>
            <person name="Gladieux P."/>
            <person name="Hiltunen Thoren M."/>
            <person name="Johannesson H."/>
        </authorList>
    </citation>
    <scope>NUCLEOTIDE SEQUENCE</scope>
    <source>
        <strain evidence="18">CBS 141.50</strain>
    </source>
</reference>
<dbReference type="GO" id="GO:0016705">
    <property type="term" value="F:oxidoreductase activity, acting on paired donors, with incorporation or reduction of molecular oxygen"/>
    <property type="evidence" value="ECO:0007669"/>
    <property type="project" value="InterPro"/>
</dbReference>
<keyword evidence="10 16" id="KW-0408">Iron</keyword>
<dbReference type="Proteomes" id="UP001302676">
    <property type="component" value="Unassembled WGS sequence"/>
</dbReference>
<evidence type="ECO:0000256" key="12">
    <source>
        <dbReference type="ARBA" id="ARBA00023033"/>
    </source>
</evidence>
<dbReference type="InterPro" id="IPR001128">
    <property type="entry name" value="Cyt_P450"/>
</dbReference>
<evidence type="ECO:0000256" key="2">
    <source>
        <dbReference type="ARBA" id="ARBA00004167"/>
    </source>
</evidence>
<comment type="cofactor">
    <cofactor evidence="1 16">
        <name>heme</name>
        <dbReference type="ChEBI" id="CHEBI:30413"/>
    </cofactor>
</comment>
<evidence type="ECO:0000256" key="8">
    <source>
        <dbReference type="ARBA" id="ARBA00022989"/>
    </source>
</evidence>
<dbReference type="GO" id="GO:0016020">
    <property type="term" value="C:membrane"/>
    <property type="evidence" value="ECO:0007669"/>
    <property type="project" value="UniProtKB-SubCell"/>
</dbReference>
<evidence type="ECO:0000313" key="18">
    <source>
        <dbReference type="EMBL" id="KAK4140506.1"/>
    </source>
</evidence>
<proteinExistence type="inferred from homology"/>
<dbReference type="GO" id="GO:0020037">
    <property type="term" value="F:heme binding"/>
    <property type="evidence" value="ECO:0007669"/>
    <property type="project" value="InterPro"/>
</dbReference>
<dbReference type="PRINTS" id="PR00463">
    <property type="entry name" value="EP450I"/>
</dbReference>
<organism evidence="18 19">
    <name type="scientific">Dichotomopilus funicola</name>
    <dbReference type="NCBI Taxonomy" id="1934379"/>
    <lineage>
        <taxon>Eukaryota</taxon>
        <taxon>Fungi</taxon>
        <taxon>Dikarya</taxon>
        <taxon>Ascomycota</taxon>
        <taxon>Pezizomycotina</taxon>
        <taxon>Sordariomycetes</taxon>
        <taxon>Sordariomycetidae</taxon>
        <taxon>Sordariales</taxon>
        <taxon>Chaetomiaceae</taxon>
        <taxon>Dichotomopilus</taxon>
    </lineage>
</organism>
<dbReference type="Gene3D" id="1.10.630.10">
    <property type="entry name" value="Cytochrome P450"/>
    <property type="match status" value="1"/>
</dbReference>
<keyword evidence="5 16" id="KW-0349">Heme</keyword>
<dbReference type="GO" id="GO:0004497">
    <property type="term" value="F:monooxygenase activity"/>
    <property type="evidence" value="ECO:0007669"/>
    <property type="project" value="UniProtKB-KW"/>
</dbReference>
<keyword evidence="6 17" id="KW-0812">Transmembrane</keyword>
<evidence type="ECO:0000256" key="4">
    <source>
        <dbReference type="ARBA" id="ARBA00010617"/>
    </source>
</evidence>
<accession>A0AAN6UZ11</accession>
<feature type="binding site" description="axial binding residue" evidence="16">
    <location>
        <position position="488"/>
    </location>
    <ligand>
        <name>heme</name>
        <dbReference type="ChEBI" id="CHEBI:30413"/>
    </ligand>
    <ligandPart>
        <name>Fe</name>
        <dbReference type="ChEBI" id="CHEBI:18248"/>
    </ligandPart>
</feature>
<reference evidence="18" key="2">
    <citation type="submission" date="2023-05" db="EMBL/GenBank/DDBJ databases">
        <authorList>
            <consortium name="Lawrence Berkeley National Laboratory"/>
            <person name="Steindorff A."/>
            <person name="Hensen N."/>
            <person name="Bonometti L."/>
            <person name="Westerberg I."/>
            <person name="Brannstrom I.O."/>
            <person name="Guillou S."/>
            <person name="Cros-Aarteil S."/>
            <person name="Calhoun S."/>
            <person name="Haridas S."/>
            <person name="Kuo A."/>
            <person name="Mondo S."/>
            <person name="Pangilinan J."/>
            <person name="Riley R."/>
            <person name="Labutti K."/>
            <person name="Andreopoulos B."/>
            <person name="Lipzen A."/>
            <person name="Chen C."/>
            <person name="Yanf M."/>
            <person name="Daum C."/>
            <person name="Ng V."/>
            <person name="Clum A."/>
            <person name="Ohm R."/>
            <person name="Martin F."/>
            <person name="Silar P."/>
            <person name="Natvig D."/>
            <person name="Lalanne C."/>
            <person name="Gautier V."/>
            <person name="Ament-Velasquez S.L."/>
            <person name="Kruys A."/>
            <person name="Hutchinson M.I."/>
            <person name="Powell A.J."/>
            <person name="Barry K."/>
            <person name="Miller A.N."/>
            <person name="Grigoriev I.V."/>
            <person name="Debuchy R."/>
            <person name="Gladieux P."/>
            <person name="Thoren M.H."/>
            <person name="Johannesson H."/>
        </authorList>
    </citation>
    <scope>NUCLEOTIDE SEQUENCE</scope>
    <source>
        <strain evidence="18">CBS 141.50</strain>
    </source>
</reference>
<evidence type="ECO:0000256" key="7">
    <source>
        <dbReference type="ARBA" id="ARBA00022723"/>
    </source>
</evidence>
<dbReference type="PANTHER" id="PTHR24305:SF77">
    <property type="entry name" value="CYTOCHROME P450 MONOOXYGENASE"/>
    <property type="match status" value="1"/>
</dbReference>
<dbReference type="CDD" id="cd11060">
    <property type="entry name" value="CYP57A1-like"/>
    <property type="match status" value="1"/>
</dbReference>
<dbReference type="Pfam" id="PF00067">
    <property type="entry name" value="p450"/>
    <property type="match status" value="1"/>
</dbReference>
<dbReference type="AlphaFoldDB" id="A0AAN6UZ11"/>
<keyword evidence="19" id="KW-1185">Reference proteome</keyword>
<dbReference type="SUPFAM" id="SSF48264">
    <property type="entry name" value="Cytochrome P450"/>
    <property type="match status" value="1"/>
</dbReference>
<evidence type="ECO:0000256" key="11">
    <source>
        <dbReference type="ARBA" id="ARBA00023026"/>
    </source>
</evidence>
<name>A0AAN6UZ11_9PEZI</name>
<evidence type="ECO:0000256" key="10">
    <source>
        <dbReference type="ARBA" id="ARBA00023004"/>
    </source>
</evidence>
<evidence type="ECO:0000256" key="6">
    <source>
        <dbReference type="ARBA" id="ARBA00022692"/>
    </source>
</evidence>
<protein>
    <recommendedName>
        <fullName evidence="14">Cytochrome P450 monooxygenase ABA1</fullName>
    </recommendedName>
    <alternativeName>
        <fullName evidence="15">Abscisic acid biosynthesis protein 1</fullName>
    </alternativeName>
    <alternativeName>
        <fullName evidence="13">Cytochrome P450 monooxygenase aba1</fullName>
    </alternativeName>
</protein>
<keyword evidence="11" id="KW-0843">Virulence</keyword>
<evidence type="ECO:0000256" key="5">
    <source>
        <dbReference type="ARBA" id="ARBA00022617"/>
    </source>
</evidence>
<keyword evidence="9" id="KW-0560">Oxidoreductase</keyword>
<dbReference type="FunFam" id="1.10.630.10:FF:000076">
    <property type="entry name" value="Cytochrome P450 monooxygenase"/>
    <property type="match status" value="1"/>
</dbReference>
<dbReference type="EMBL" id="MU853630">
    <property type="protein sequence ID" value="KAK4140506.1"/>
    <property type="molecule type" value="Genomic_DNA"/>
</dbReference>
<keyword evidence="12" id="KW-0503">Monooxygenase</keyword>
<evidence type="ECO:0000256" key="14">
    <source>
        <dbReference type="ARBA" id="ARBA00068222"/>
    </source>
</evidence>
<evidence type="ECO:0000256" key="16">
    <source>
        <dbReference type="PIRSR" id="PIRSR602401-1"/>
    </source>
</evidence>
<feature type="transmembrane region" description="Helical" evidence="17">
    <location>
        <begin position="20"/>
        <end position="41"/>
    </location>
</feature>
<evidence type="ECO:0000313" key="19">
    <source>
        <dbReference type="Proteomes" id="UP001302676"/>
    </source>
</evidence>
<dbReference type="PANTHER" id="PTHR24305">
    <property type="entry name" value="CYTOCHROME P450"/>
    <property type="match status" value="1"/>
</dbReference>
<dbReference type="PRINTS" id="PR00385">
    <property type="entry name" value="P450"/>
</dbReference>
<dbReference type="InterPro" id="IPR002401">
    <property type="entry name" value="Cyt_P450_E_grp-I"/>
</dbReference>
<comment type="subcellular location">
    <subcellularLocation>
        <location evidence="2">Membrane</location>
        <topology evidence="2">Single-pass membrane protein</topology>
    </subcellularLocation>
</comment>
<gene>
    <name evidence="18" type="ORF">C8A04DRAFT_32003</name>
</gene>
<sequence>MAKLITDLPSQLPNLTPLSWILTLTGLIFTTYVISSITAWYRLRHFPGPPLASFSYLWIVRVCASGRMADIFAQTEAYYSDSHAEEQKGQKGAYNDGQRHSVSPSTIRIGPNELLTSDPDVIRRTSAARSRYTRSTWYKLNTADPYADAMFNTLDTTTHDRIKAQTAPGYAGRDNPGLEREVDGMIGVLVDKIRNQYAAASLGENGGETKKPWLDLGCMTQFFTLDSISKVAFGEEFGMMESERDVNGIVAVVRDTALAITVVSVVPYLRTIFTSRFVLGLIGPSVKDKKGLGTMMRTGRIIVGKRFAQADAKDEQDMLGSFMRHGLTQRQCEMEALFQIVAGSDTTATTIRCTMLYLMTTPRAYTRLQAEIDEGIRAGRISSPIANAEANAMPYLQAVIIESLRIFSPFTGLPFKVVPPEGDIIDGKPVPGGTLVAPNFWTTGQNRVLFGSDADVFRPERWLQVDATQKAEMRRVAELAFGYGRWGCAGKMIAFLELNKVFVELLRRFDFQLVNPSRPWKSANFNLFFQTEMWVSVVLREGVEK</sequence>
<dbReference type="GO" id="GO:0005506">
    <property type="term" value="F:iron ion binding"/>
    <property type="evidence" value="ECO:0007669"/>
    <property type="project" value="InterPro"/>
</dbReference>
<keyword evidence="8 17" id="KW-1133">Transmembrane helix</keyword>
<comment type="caution">
    <text evidence="18">The sequence shown here is derived from an EMBL/GenBank/DDBJ whole genome shotgun (WGS) entry which is preliminary data.</text>
</comment>
<keyword evidence="17" id="KW-0472">Membrane</keyword>
<dbReference type="InterPro" id="IPR050121">
    <property type="entry name" value="Cytochrome_P450_monoxygenase"/>
</dbReference>
<dbReference type="RefSeq" id="XP_062633877.1">
    <property type="nucleotide sequence ID" value="XM_062781945.1"/>
</dbReference>
<comment type="pathway">
    <text evidence="3">Hormone biosynthesis.</text>
</comment>
<evidence type="ECO:0000256" key="3">
    <source>
        <dbReference type="ARBA" id="ARBA00004972"/>
    </source>
</evidence>
<dbReference type="InterPro" id="IPR036396">
    <property type="entry name" value="Cyt_P450_sf"/>
</dbReference>